<evidence type="ECO:0000313" key="16">
    <source>
        <dbReference type="EMBL" id="XDJ89606.1"/>
    </source>
</evidence>
<gene>
    <name evidence="7" type="primary">tssA</name>
    <name evidence="6" type="ORF">ABRY90_09630</name>
    <name evidence="9" type="ORF">ABRY91_01550</name>
    <name evidence="7" type="ORF">ABRY92_03840</name>
    <name evidence="17" type="ORF">ABRY95_10635</name>
    <name evidence="13" type="ORF">ABRY96_00445</name>
    <name evidence="11" type="ORF">ABRY97_01755</name>
    <name evidence="15" type="ORF">ABRY98_01235</name>
    <name evidence="5" type="ORF">ABRZ00_09615</name>
    <name evidence="4" type="ORF">ABRZ01_09925</name>
    <name evidence="3" type="ORF">ABRZ02_06750</name>
    <name evidence="8" type="ORF">ABRZ03_13145</name>
    <name evidence="18" type="ORF">ABRZ05_02120</name>
    <name evidence="10" type="ORF">ABRZ06_03825</name>
    <name evidence="14" type="ORF">ABRZ08_02385</name>
    <name evidence="12" type="ORF">ABRZ10_03785</name>
    <name evidence="19" type="ORF">ABRZ11_01780</name>
    <name evidence="16" type="ORF">ABRZ12_07870</name>
</gene>
<feature type="compositionally biased region" description="Low complexity" evidence="1">
    <location>
        <begin position="195"/>
        <end position="221"/>
    </location>
</feature>
<dbReference type="PANTHER" id="PTHR37024:SF3">
    <property type="entry name" value="TYPE VI SECRETION SYSTEM PROTEIN TSSA"/>
    <property type="match status" value="1"/>
</dbReference>
<feature type="domain" description="ImpA N-terminal" evidence="2">
    <location>
        <begin position="10"/>
        <end position="122"/>
    </location>
</feature>
<evidence type="ECO:0000313" key="12">
    <source>
        <dbReference type="EMBL" id="XDJ77939.1"/>
    </source>
</evidence>
<dbReference type="EMBL" id="CP158266">
    <property type="protein sequence ID" value="XDJ82743.1"/>
    <property type="molecule type" value="Genomic_DNA"/>
</dbReference>
<dbReference type="EMBL" id="CP158268">
    <property type="protein sequence ID" value="XDJ85711.1"/>
    <property type="molecule type" value="Genomic_DNA"/>
</dbReference>
<evidence type="ECO:0000313" key="3">
    <source>
        <dbReference type="EMBL" id="XDJ45960.1"/>
    </source>
</evidence>
<dbReference type="EMBL" id="CP158270">
    <property type="protein sequence ID" value="XDJ89606.1"/>
    <property type="molecule type" value="Genomic_DNA"/>
</dbReference>
<feature type="region of interest" description="Disordered" evidence="1">
    <location>
        <begin position="182"/>
        <end position="221"/>
    </location>
</feature>
<evidence type="ECO:0000313" key="17">
    <source>
        <dbReference type="EMBL" id="XDJ92839.1"/>
    </source>
</evidence>
<evidence type="ECO:0000313" key="8">
    <source>
        <dbReference type="EMBL" id="XDJ63634.1"/>
    </source>
</evidence>
<dbReference type="EMBL" id="CP158265">
    <property type="protein sequence ID" value="XDJ77939.1"/>
    <property type="molecule type" value="Genomic_DNA"/>
</dbReference>
<dbReference type="AlphaFoldDB" id="A0AB39E4G5"/>
<dbReference type="EMBL" id="CP158263">
    <property type="protein sequence ID" value="XDJ72634.1"/>
    <property type="molecule type" value="Genomic_DNA"/>
</dbReference>
<evidence type="ECO:0000313" key="7">
    <source>
        <dbReference type="EMBL" id="XDJ61747.1"/>
    </source>
</evidence>
<evidence type="ECO:0000313" key="18">
    <source>
        <dbReference type="EMBL" id="XDJ96542.1"/>
    </source>
</evidence>
<evidence type="ECO:0000313" key="19">
    <source>
        <dbReference type="EMBL" id="XDJ99189.1"/>
    </source>
</evidence>
<dbReference type="EMBL" id="CP158273">
    <property type="protein sequence ID" value="XDJ96542.1"/>
    <property type="molecule type" value="Genomic_DNA"/>
</dbReference>
<evidence type="ECO:0000313" key="11">
    <source>
        <dbReference type="EMBL" id="XDJ74918.1"/>
    </source>
</evidence>
<dbReference type="EMBL" id="CP158260">
    <property type="protein sequence ID" value="XDJ63634.1"/>
    <property type="molecule type" value="Genomic_DNA"/>
</dbReference>
<evidence type="ECO:0000313" key="14">
    <source>
        <dbReference type="EMBL" id="XDJ85711.1"/>
    </source>
</evidence>
<dbReference type="InterPro" id="IPR017739">
    <property type="entry name" value="T6SS-assoc_VCA0119"/>
</dbReference>
<dbReference type="EMBL" id="CP158271">
    <property type="protein sequence ID" value="XDJ92839.1"/>
    <property type="molecule type" value="Genomic_DNA"/>
</dbReference>
<reference evidence="7" key="1">
    <citation type="submission" date="2024-05" db="EMBL/GenBank/DDBJ databases">
        <authorList>
            <person name="Luo Y.-C."/>
            <person name="Nicholds J."/>
            <person name="Mortimer T."/>
            <person name="Maboni G."/>
        </authorList>
    </citation>
    <scope>NUCLEOTIDE SEQUENCE</scope>
    <source>
        <strain evidence="18">124370</strain>
        <strain evidence="19">124566</strain>
        <strain evidence="17">124953</strain>
        <strain evidence="16">130308</strain>
        <strain evidence="15">130416</strain>
        <strain evidence="14">140124</strain>
        <strain evidence="13">143751</strain>
        <strain evidence="12">143769</strain>
        <strain evidence="11">143811</strain>
        <strain evidence="10">143936</strain>
        <strain evidence="9">145849</strain>
        <strain evidence="8">145850</strain>
        <strain evidence="7">145852</strain>
        <strain evidence="6">148131</strain>
        <strain evidence="5">150221</strain>
        <strain evidence="4">150964</strain>
        <strain evidence="3">153271</strain>
    </source>
</reference>
<dbReference type="EMBL" id="CP158272">
    <property type="protein sequence ID" value="XDJ99189.1"/>
    <property type="molecule type" value="Genomic_DNA"/>
</dbReference>
<evidence type="ECO:0000313" key="10">
    <source>
        <dbReference type="EMBL" id="XDJ72634.1"/>
    </source>
</evidence>
<dbReference type="PANTHER" id="PTHR37024">
    <property type="entry name" value="TYPE VI SECRETION SYSTEM DUF2094 AND IMPA-RELATED DOMAIN PROTEIN"/>
    <property type="match status" value="1"/>
</dbReference>
<evidence type="ECO:0000313" key="15">
    <source>
        <dbReference type="EMBL" id="XDJ88231.1"/>
    </source>
</evidence>
<evidence type="ECO:0000313" key="4">
    <source>
        <dbReference type="EMBL" id="XDJ52263.1"/>
    </source>
</evidence>
<accession>A0AB39E4G5</accession>
<evidence type="ECO:0000259" key="2">
    <source>
        <dbReference type="Pfam" id="PF06812"/>
    </source>
</evidence>
<name>A0AB39E4G5_9BURK</name>
<dbReference type="GeneID" id="93067791"/>
<evidence type="ECO:0000313" key="9">
    <source>
        <dbReference type="EMBL" id="XDJ66760.1"/>
    </source>
</evidence>
<dbReference type="EMBL" id="CP158261">
    <property type="protein sequence ID" value="XDJ66760.1"/>
    <property type="molecule type" value="Genomic_DNA"/>
</dbReference>
<protein>
    <submittedName>
        <fullName evidence="7">Type VI secretion system protein TssA</fullName>
    </submittedName>
</protein>
<dbReference type="InterPro" id="IPR010657">
    <property type="entry name" value="ImpA_N"/>
</dbReference>
<dbReference type="KEGG" id="cgin:ABRZ00_09615"/>
<dbReference type="EMBL" id="CP158256">
    <property type="protein sequence ID" value="XDJ52263.1"/>
    <property type="molecule type" value="Genomic_DNA"/>
</dbReference>
<evidence type="ECO:0000313" key="13">
    <source>
        <dbReference type="EMBL" id="XDJ82743.1"/>
    </source>
</evidence>
<proteinExistence type="predicted"/>
<evidence type="ECO:0000256" key="1">
    <source>
        <dbReference type="SAM" id="MobiDB-lite"/>
    </source>
</evidence>
<evidence type="ECO:0000313" key="6">
    <source>
        <dbReference type="EMBL" id="XDJ57538.1"/>
    </source>
</evidence>
<dbReference type="NCBIfam" id="TIGR03362">
    <property type="entry name" value="VI_chp_7"/>
    <property type="match status" value="1"/>
</dbReference>
<dbReference type="Pfam" id="PF16989">
    <property type="entry name" value="T6SS_VasJ"/>
    <property type="match status" value="1"/>
</dbReference>
<organism evidence="7">
    <name type="scientific">Castellaniella ginsengisoli</name>
    <dbReference type="NCBI Taxonomy" id="546114"/>
    <lineage>
        <taxon>Bacteria</taxon>
        <taxon>Pseudomonadati</taxon>
        <taxon>Pseudomonadota</taxon>
        <taxon>Betaproteobacteria</taxon>
        <taxon>Burkholderiales</taxon>
        <taxon>Alcaligenaceae</taxon>
        <taxon>Castellaniella</taxon>
    </lineage>
</organism>
<dbReference type="EMBL" id="CP158257">
    <property type="protein sequence ID" value="XDJ54816.1"/>
    <property type="molecule type" value="Genomic_DNA"/>
</dbReference>
<dbReference type="EMBL" id="CP158259">
    <property type="protein sequence ID" value="XDJ61747.1"/>
    <property type="molecule type" value="Genomic_DNA"/>
</dbReference>
<dbReference type="EMBL" id="CP158258">
    <property type="protein sequence ID" value="XDJ57538.1"/>
    <property type="molecule type" value="Genomic_DNA"/>
</dbReference>
<sequence>MTIDTESLLLPISEQAPGGTDIRSGEEYDSLTAEIDKMSNPSSTGQIDWLNVETAASRLLAQQSKDFMLAAWLSAAWMQSRGINGLAAGLRLHEQLIARFWDSAQPPLKRLRGRRNALQWWIERASDWLDGQEEIAPLQPRLHQAMLDDAQSLDTRLGELDPECPPLQPLIQRLRRLSRIEPEPQPAASADTAQPSSAPAEMPTAAAATQPQGAAAPAAASSAPSPALAAFRRGGDPHTALDSEDAVLHAMQPALDHIAQLGNALRTLNPLNPASIDLCRLTARAAILAAPPSRQGITALAAPPVAIQDAFATIMQNGNAEGLVEFCESRLATFPYWLDLDRESARGFSLMGGAGAPLRQTVIDHALFFTQRAPEIEHLAFSDGTPFADEATRQWLADCRAARQSSGEEPADRTSLALTQARTALADGQIEQALQSYQTLIETTWAGRDQFLARLAMLEALPQLAPQASPQALARQLAEECLKHDLGSWEPDLARRSWQTILRALNRVHPRPDPAEDAGQAAAGQALIEQARQALARLDPGTLLK</sequence>
<dbReference type="RefSeq" id="WP_368642173.1">
    <property type="nucleotide sequence ID" value="NZ_CP158253.1"/>
</dbReference>
<dbReference type="EMBL" id="CP158264">
    <property type="protein sequence ID" value="XDJ74918.1"/>
    <property type="molecule type" value="Genomic_DNA"/>
</dbReference>
<evidence type="ECO:0000313" key="5">
    <source>
        <dbReference type="EMBL" id="XDJ54816.1"/>
    </source>
</evidence>
<dbReference type="EMBL" id="CP158269">
    <property type="protein sequence ID" value="XDJ88231.1"/>
    <property type="molecule type" value="Genomic_DNA"/>
</dbReference>
<dbReference type="Pfam" id="PF06812">
    <property type="entry name" value="ImpA_N"/>
    <property type="match status" value="1"/>
</dbReference>
<dbReference type="EMBL" id="CP158253">
    <property type="protein sequence ID" value="XDJ45960.1"/>
    <property type="molecule type" value="Genomic_DNA"/>
</dbReference>